<evidence type="ECO:0000313" key="3">
    <source>
        <dbReference type="Proteomes" id="UP000203363"/>
    </source>
</evidence>
<keyword evidence="1" id="KW-0812">Transmembrane</keyword>
<evidence type="ECO:0000256" key="1">
    <source>
        <dbReference type="SAM" id="Phobius"/>
    </source>
</evidence>
<sequence>MSRRRGPGDGGAIAFLLFWLFALLLGLAFWAGVIWLIVDLWPHLIGALDRAGS</sequence>
<name>W8EI08_9CAUD</name>
<feature type="transmembrane region" description="Helical" evidence="1">
    <location>
        <begin position="12"/>
        <end position="38"/>
    </location>
</feature>
<dbReference type="KEGG" id="vg:18506196"/>
<evidence type="ECO:0000313" key="2">
    <source>
        <dbReference type="EMBL" id="AHJ86595.1"/>
    </source>
</evidence>
<dbReference type="Proteomes" id="UP000203363">
    <property type="component" value="Segment"/>
</dbReference>
<gene>
    <name evidence="2" type="ORF">Jolie2_45</name>
</gene>
<organism evidence="2 3">
    <name type="scientific">Mycobacterium phage Jolie2</name>
    <dbReference type="NCBI Taxonomy" id="1458831"/>
    <lineage>
        <taxon>Viruses</taxon>
        <taxon>Duplodnaviria</taxon>
        <taxon>Heunggongvirae</taxon>
        <taxon>Uroviricota</taxon>
        <taxon>Caudoviricetes</taxon>
        <taxon>Gclasvirinae</taxon>
        <taxon>Jolieduovirus</taxon>
        <taxon>Jolieduovirus jolie2</taxon>
    </lineage>
</organism>
<reference evidence="2 3" key="1">
    <citation type="journal article" date="2014" name="Genome Announc.">
        <title>Complete genome sequences of nine mycobacteriophages.</title>
        <authorList>
            <person name="Franceschelli J.J."/>
            <person name="Suarez C.A."/>
            <person name="Teran L."/>
            <person name="Raya R.R."/>
            <person name="Morbidoni H.R."/>
        </authorList>
    </citation>
    <scope>NUCLEOTIDE SEQUENCE [LARGE SCALE GENOMIC DNA]</scope>
</reference>
<keyword evidence="1" id="KW-1133">Transmembrane helix</keyword>
<accession>W8EI08</accession>
<proteinExistence type="predicted"/>
<dbReference type="EMBL" id="KJ410133">
    <property type="protein sequence ID" value="AHJ86595.1"/>
    <property type="molecule type" value="Genomic_DNA"/>
</dbReference>
<keyword evidence="1" id="KW-0472">Membrane</keyword>
<dbReference type="GeneID" id="18506196"/>
<dbReference type="RefSeq" id="YP_009009702.1">
    <property type="nucleotide sequence ID" value="NC_023604.1"/>
</dbReference>
<protein>
    <submittedName>
        <fullName evidence="2">Uncharacterized protein</fullName>
    </submittedName>
</protein>
<keyword evidence="3" id="KW-1185">Reference proteome</keyword>